<sequence>MDNSTHKIIVGIAGREDSAAAVRYAVDEARRRRLPVHLVHALHPLLTGADADPIAVTRQPVLQEAQRMLEEVADEARRELGTDLPVTTQLVVGHPAAALVEAGAGGAEIVLQPERMGAEHRHVPTYSVTSAVAARSRLPVIAVPPYWSVPEHAAGVVAVGVDEVGSTAHLLQAAFEEALARAATLRVVHTWRYSEAFDDVVFDGRRKEAHSAELAARLREDLDPLTAKFTGVPVDLAVRHGRPADAIIEESRRCDLVVVGRHRTGNRVSHHLGSVVRAVVRESRSAVLVVDPVDAMWVAEDSRG</sequence>
<evidence type="ECO:0000259" key="2">
    <source>
        <dbReference type="Pfam" id="PF00582"/>
    </source>
</evidence>
<feature type="domain" description="UspA" evidence="2">
    <location>
        <begin position="157"/>
        <end position="290"/>
    </location>
</feature>
<evidence type="ECO:0000313" key="3">
    <source>
        <dbReference type="EMBL" id="GAA1148180.1"/>
    </source>
</evidence>
<dbReference type="InterPro" id="IPR006015">
    <property type="entry name" value="Universal_stress_UspA"/>
</dbReference>
<name>A0ABP4F3Q9_9ACTN</name>
<dbReference type="Gene3D" id="3.40.50.620">
    <property type="entry name" value="HUPs"/>
    <property type="match status" value="2"/>
</dbReference>
<dbReference type="PRINTS" id="PR01438">
    <property type="entry name" value="UNVRSLSTRESS"/>
</dbReference>
<dbReference type="EMBL" id="BAAAJE010000015">
    <property type="protein sequence ID" value="GAA1148180.1"/>
    <property type="molecule type" value="Genomic_DNA"/>
</dbReference>
<dbReference type="PANTHER" id="PTHR46268:SF6">
    <property type="entry name" value="UNIVERSAL STRESS PROTEIN UP12"/>
    <property type="match status" value="1"/>
</dbReference>
<accession>A0ABP4F3Q9</accession>
<protein>
    <submittedName>
        <fullName evidence="3">Universal stress protein</fullName>
    </submittedName>
</protein>
<comment type="caution">
    <text evidence="3">The sequence shown here is derived from an EMBL/GenBank/DDBJ whole genome shotgun (WGS) entry which is preliminary data.</text>
</comment>
<feature type="domain" description="UspA" evidence="2">
    <location>
        <begin position="6"/>
        <end position="144"/>
    </location>
</feature>
<organism evidence="3 4">
    <name type="scientific">Nocardioides aquiterrae</name>
    <dbReference type="NCBI Taxonomy" id="203799"/>
    <lineage>
        <taxon>Bacteria</taxon>
        <taxon>Bacillati</taxon>
        <taxon>Actinomycetota</taxon>
        <taxon>Actinomycetes</taxon>
        <taxon>Propionibacteriales</taxon>
        <taxon>Nocardioidaceae</taxon>
        <taxon>Nocardioides</taxon>
    </lineage>
</organism>
<evidence type="ECO:0000313" key="4">
    <source>
        <dbReference type="Proteomes" id="UP001499979"/>
    </source>
</evidence>
<dbReference type="SUPFAM" id="SSF52402">
    <property type="entry name" value="Adenine nucleotide alpha hydrolases-like"/>
    <property type="match status" value="2"/>
</dbReference>
<dbReference type="InterPro" id="IPR014729">
    <property type="entry name" value="Rossmann-like_a/b/a_fold"/>
</dbReference>
<dbReference type="CDD" id="cd00293">
    <property type="entry name" value="USP-like"/>
    <property type="match status" value="1"/>
</dbReference>
<dbReference type="InterPro" id="IPR006016">
    <property type="entry name" value="UspA"/>
</dbReference>
<dbReference type="RefSeq" id="WP_343908256.1">
    <property type="nucleotide sequence ID" value="NZ_BAAAJE010000015.1"/>
</dbReference>
<proteinExistence type="inferred from homology"/>
<dbReference type="PANTHER" id="PTHR46268">
    <property type="entry name" value="STRESS RESPONSE PROTEIN NHAX"/>
    <property type="match status" value="1"/>
</dbReference>
<dbReference type="Proteomes" id="UP001499979">
    <property type="component" value="Unassembled WGS sequence"/>
</dbReference>
<comment type="similarity">
    <text evidence="1">Belongs to the universal stress protein A family.</text>
</comment>
<reference evidence="4" key="1">
    <citation type="journal article" date="2019" name="Int. J. Syst. Evol. Microbiol.">
        <title>The Global Catalogue of Microorganisms (GCM) 10K type strain sequencing project: providing services to taxonomists for standard genome sequencing and annotation.</title>
        <authorList>
            <consortium name="The Broad Institute Genomics Platform"/>
            <consortium name="The Broad Institute Genome Sequencing Center for Infectious Disease"/>
            <person name="Wu L."/>
            <person name="Ma J."/>
        </authorList>
    </citation>
    <scope>NUCLEOTIDE SEQUENCE [LARGE SCALE GENOMIC DNA]</scope>
    <source>
        <strain evidence="4">JCM 11813</strain>
    </source>
</reference>
<evidence type="ECO:0000256" key="1">
    <source>
        <dbReference type="ARBA" id="ARBA00008791"/>
    </source>
</evidence>
<gene>
    <name evidence="3" type="ORF">GCM10009606_28620</name>
</gene>
<dbReference type="Pfam" id="PF00582">
    <property type="entry name" value="Usp"/>
    <property type="match status" value="2"/>
</dbReference>
<keyword evidence="4" id="KW-1185">Reference proteome</keyword>